<feature type="domain" description="PIN" evidence="1">
    <location>
        <begin position="2"/>
        <end position="128"/>
    </location>
</feature>
<dbReference type="CDD" id="cd09871">
    <property type="entry name" value="PIN_MtVapC28-VapC30-like"/>
    <property type="match status" value="1"/>
</dbReference>
<gene>
    <name evidence="2" type="ORF">GA0061100_11862</name>
</gene>
<evidence type="ECO:0000313" key="3">
    <source>
        <dbReference type="Proteomes" id="UP000186228"/>
    </source>
</evidence>
<dbReference type="InterPro" id="IPR002716">
    <property type="entry name" value="PIN_dom"/>
</dbReference>
<accession>A0A1C3WGS6</accession>
<sequence>MMFIETSAFVAILAGEPEADIYLDALDGAARRQTGAHVRLEATINLARILGLEVLDAQDMFDAFLQAAKITVIPITDAIARRAVEAFAVYGKGKGHPAQLNFADCLSYACADTLKMPILFKGRDFVETNLKSALSSES</sequence>
<evidence type="ECO:0000313" key="2">
    <source>
        <dbReference type="EMBL" id="SCB39086.1"/>
    </source>
</evidence>
<proteinExistence type="predicted"/>
<protein>
    <submittedName>
        <fullName evidence="2">Uncharacterized protein, contains PIN domain</fullName>
    </submittedName>
</protein>
<dbReference type="Gene3D" id="3.40.50.1010">
    <property type="entry name" value="5'-nuclease"/>
    <property type="match status" value="1"/>
</dbReference>
<dbReference type="Proteomes" id="UP000186228">
    <property type="component" value="Unassembled WGS sequence"/>
</dbReference>
<dbReference type="SUPFAM" id="SSF88723">
    <property type="entry name" value="PIN domain-like"/>
    <property type="match status" value="1"/>
</dbReference>
<keyword evidence="3" id="KW-1185">Reference proteome</keyword>
<dbReference type="Pfam" id="PF01850">
    <property type="entry name" value="PIN"/>
    <property type="match status" value="1"/>
</dbReference>
<name>A0A1C3WGS6_9HYPH</name>
<dbReference type="STRING" id="52131.GA0061100_11862"/>
<evidence type="ECO:0000259" key="1">
    <source>
        <dbReference type="Pfam" id="PF01850"/>
    </source>
</evidence>
<organism evidence="2 3">
    <name type="scientific">Rhizobium hainanense</name>
    <dbReference type="NCBI Taxonomy" id="52131"/>
    <lineage>
        <taxon>Bacteria</taxon>
        <taxon>Pseudomonadati</taxon>
        <taxon>Pseudomonadota</taxon>
        <taxon>Alphaproteobacteria</taxon>
        <taxon>Hyphomicrobiales</taxon>
        <taxon>Rhizobiaceae</taxon>
        <taxon>Rhizobium/Agrobacterium group</taxon>
        <taxon>Rhizobium</taxon>
    </lineage>
</organism>
<dbReference type="OrthoDB" id="32625at2"/>
<dbReference type="AlphaFoldDB" id="A0A1C3WGS6"/>
<reference evidence="3" key="1">
    <citation type="submission" date="2016-08" db="EMBL/GenBank/DDBJ databases">
        <authorList>
            <person name="Varghese N."/>
            <person name="Submissions Spin"/>
        </authorList>
    </citation>
    <scope>NUCLEOTIDE SEQUENCE [LARGE SCALE GENOMIC DNA]</scope>
    <source>
        <strain evidence="3">CCBAU 57015</strain>
    </source>
</reference>
<dbReference type="InterPro" id="IPR029060">
    <property type="entry name" value="PIN-like_dom_sf"/>
</dbReference>
<dbReference type="EMBL" id="FMAC01000018">
    <property type="protein sequence ID" value="SCB39086.1"/>
    <property type="molecule type" value="Genomic_DNA"/>
</dbReference>